<keyword evidence="3" id="KW-1185">Reference proteome</keyword>
<reference evidence="2 3" key="1">
    <citation type="submission" date="2016-10" db="EMBL/GenBank/DDBJ databases">
        <authorList>
            <person name="de Groot N.N."/>
        </authorList>
    </citation>
    <scope>NUCLEOTIDE SEQUENCE [LARGE SCALE GENOMIC DNA]</scope>
    <source>
        <strain evidence="2 3">DSM 20581</strain>
    </source>
</reference>
<organism evidence="2 3">
    <name type="scientific">Desemzia incerta</name>
    <dbReference type="NCBI Taxonomy" id="82801"/>
    <lineage>
        <taxon>Bacteria</taxon>
        <taxon>Bacillati</taxon>
        <taxon>Bacillota</taxon>
        <taxon>Bacilli</taxon>
        <taxon>Lactobacillales</taxon>
        <taxon>Carnobacteriaceae</taxon>
        <taxon>Desemzia</taxon>
    </lineage>
</organism>
<accession>A0A1I5W686</accession>
<evidence type="ECO:0000259" key="1">
    <source>
        <dbReference type="SMART" id="SM00471"/>
    </source>
</evidence>
<dbReference type="CDD" id="cd00077">
    <property type="entry name" value="HDc"/>
    <property type="match status" value="1"/>
</dbReference>
<dbReference type="Proteomes" id="UP000199136">
    <property type="component" value="Unassembled WGS sequence"/>
</dbReference>
<name>A0A1I5W686_9LACT</name>
<proteinExistence type="predicted"/>
<dbReference type="InterPro" id="IPR003607">
    <property type="entry name" value="HD/PDEase_dom"/>
</dbReference>
<dbReference type="OrthoDB" id="360187at2"/>
<evidence type="ECO:0000313" key="3">
    <source>
        <dbReference type="Proteomes" id="UP000199136"/>
    </source>
</evidence>
<dbReference type="RefSeq" id="WP_092479851.1">
    <property type="nucleotide sequence ID" value="NZ_CP126128.1"/>
</dbReference>
<feature type="domain" description="HD/PDEase" evidence="1">
    <location>
        <begin position="35"/>
        <end position="158"/>
    </location>
</feature>
<protein>
    <recommendedName>
        <fullName evidence="1">HD/PDEase domain-containing protein</fullName>
    </recommendedName>
</protein>
<sequence>MTYASWKLDSEYMALIEDLLQCEEVQNLQSITHHHFSTRLEHSLSVSYTSYKIAKKLNLNDRSIARAGLLHDFFHEDRESFAAAYEGYSHASHHPHVALQNAKLLTELTELECDIIVKHMWLASPACIRTLPKFKESYIVTMVDKYCATKEVLTPLPKLIKTNVQYKAKNVWNRLKLANASS</sequence>
<dbReference type="SMART" id="SM00471">
    <property type="entry name" value="HDc"/>
    <property type="match status" value="1"/>
</dbReference>
<dbReference type="AlphaFoldDB" id="A0A1I5W686"/>
<dbReference type="EMBL" id="FOXW01000002">
    <property type="protein sequence ID" value="SFQ15240.1"/>
    <property type="molecule type" value="Genomic_DNA"/>
</dbReference>
<dbReference type="SUPFAM" id="SSF109604">
    <property type="entry name" value="HD-domain/PDEase-like"/>
    <property type="match status" value="1"/>
</dbReference>
<dbReference type="InterPro" id="IPR006674">
    <property type="entry name" value="HD_domain"/>
</dbReference>
<gene>
    <name evidence="2" type="ORF">SAMN04488506_0796</name>
</gene>
<dbReference type="STRING" id="82801.SAMN04488506_0796"/>
<dbReference type="Gene3D" id="1.10.3210.10">
    <property type="entry name" value="Hypothetical protein af1432"/>
    <property type="match status" value="1"/>
</dbReference>
<evidence type="ECO:0000313" key="2">
    <source>
        <dbReference type="EMBL" id="SFQ15240.1"/>
    </source>
</evidence>
<dbReference type="Pfam" id="PF01966">
    <property type="entry name" value="HD"/>
    <property type="match status" value="1"/>
</dbReference>